<feature type="active site" description="Cysteine sulfenic acid (-SOH) intermediate" evidence="6">
    <location>
        <position position="132"/>
    </location>
</feature>
<dbReference type="PANTHER" id="PTHR33930">
    <property type="entry name" value="ALKYL HYDROPEROXIDE REDUCTASE AHPD"/>
    <property type="match status" value="1"/>
</dbReference>
<feature type="disulfide bond" description="Interchain (with AhpC); in linked form" evidence="6">
    <location>
        <position position="132"/>
    </location>
</feature>
<organism evidence="8 9">
    <name type="scientific">Bordetella genomosp. 1</name>
    <dbReference type="NCBI Taxonomy" id="1395607"/>
    <lineage>
        <taxon>Bacteria</taxon>
        <taxon>Pseudomonadati</taxon>
        <taxon>Pseudomonadota</taxon>
        <taxon>Betaproteobacteria</taxon>
        <taxon>Burkholderiales</taxon>
        <taxon>Alcaligenaceae</taxon>
        <taxon>Bordetella</taxon>
    </lineage>
</organism>
<dbReference type="GO" id="GO:0032843">
    <property type="term" value="F:hydroperoxide reductase activity"/>
    <property type="evidence" value="ECO:0007669"/>
    <property type="project" value="InterPro"/>
</dbReference>
<evidence type="ECO:0000259" key="7">
    <source>
        <dbReference type="Pfam" id="PF02627"/>
    </source>
</evidence>
<name>A0A261SPX0_9BORD</name>
<evidence type="ECO:0000256" key="1">
    <source>
        <dbReference type="ARBA" id="ARBA00022559"/>
    </source>
</evidence>
<dbReference type="HAMAP" id="MF_01676">
    <property type="entry name" value="AhpD"/>
    <property type="match status" value="1"/>
</dbReference>
<dbReference type="NCBIfam" id="TIGR00778">
    <property type="entry name" value="ahpD_dom"/>
    <property type="match status" value="1"/>
</dbReference>
<evidence type="ECO:0000256" key="4">
    <source>
        <dbReference type="ARBA" id="ARBA00023157"/>
    </source>
</evidence>
<comment type="caution">
    <text evidence="8">The sequence shown here is derived from an EMBL/GenBank/DDBJ whole genome shotgun (WGS) entry which is preliminary data.</text>
</comment>
<dbReference type="Proteomes" id="UP000217005">
    <property type="component" value="Unassembled WGS sequence"/>
</dbReference>
<dbReference type="EC" id="1.11.1.28" evidence="6"/>
<keyword evidence="5 6" id="KW-0676">Redox-active center</keyword>
<dbReference type="Gene3D" id="1.20.1290.10">
    <property type="entry name" value="AhpD-like"/>
    <property type="match status" value="1"/>
</dbReference>
<keyword evidence="1 6" id="KW-0575">Peroxidase</keyword>
<dbReference type="GO" id="GO:0051920">
    <property type="term" value="F:peroxiredoxin activity"/>
    <property type="evidence" value="ECO:0007669"/>
    <property type="project" value="InterPro"/>
</dbReference>
<proteinExistence type="inferred from homology"/>
<protein>
    <recommendedName>
        <fullName evidence="6">Alkyl hydroperoxide reductase AhpD</fullName>
        <ecNumber evidence="6">1.11.1.28</ecNumber>
    </recommendedName>
    <alternativeName>
        <fullName evidence="6">Alkylhydroperoxidase AhpD</fullName>
    </alternativeName>
</protein>
<feature type="active site" description="Proton donor" evidence="6">
    <location>
        <position position="129"/>
    </location>
</feature>
<evidence type="ECO:0000256" key="2">
    <source>
        <dbReference type="ARBA" id="ARBA00022862"/>
    </source>
</evidence>
<evidence type="ECO:0000256" key="3">
    <source>
        <dbReference type="ARBA" id="ARBA00023002"/>
    </source>
</evidence>
<dbReference type="SUPFAM" id="SSF69118">
    <property type="entry name" value="AhpD-like"/>
    <property type="match status" value="1"/>
</dbReference>
<dbReference type="AlphaFoldDB" id="A0A261SPX0"/>
<dbReference type="PANTHER" id="PTHR33930:SF7">
    <property type="entry name" value="ALKYL HYDROPEROXIDE REDUCTASE AHPD"/>
    <property type="match status" value="1"/>
</dbReference>
<dbReference type="InterPro" id="IPR004675">
    <property type="entry name" value="AhpD_core"/>
</dbReference>
<comment type="function">
    <text evidence="6">Antioxidant protein with alkyl hydroperoxidase activity. Required for the reduction of the AhpC active site cysteine residues and for the regeneration of the AhpC enzyme activity.</text>
</comment>
<feature type="domain" description="Carboxymuconolactone decarboxylase-like" evidence="7">
    <location>
        <begin position="94"/>
        <end position="168"/>
    </location>
</feature>
<evidence type="ECO:0000256" key="5">
    <source>
        <dbReference type="ARBA" id="ARBA00023284"/>
    </source>
</evidence>
<dbReference type="GO" id="GO:0006979">
    <property type="term" value="P:response to oxidative stress"/>
    <property type="evidence" value="ECO:0007669"/>
    <property type="project" value="InterPro"/>
</dbReference>
<dbReference type="InterPro" id="IPR029032">
    <property type="entry name" value="AhpD-like"/>
</dbReference>
<keyword evidence="2 6" id="KW-0049">Antioxidant</keyword>
<reference evidence="8 9" key="1">
    <citation type="submission" date="2017-05" db="EMBL/GenBank/DDBJ databases">
        <title>Complete and WGS of Bordetella genogroups.</title>
        <authorList>
            <person name="Spilker T."/>
            <person name="LiPuma J."/>
        </authorList>
    </citation>
    <scope>NUCLEOTIDE SEQUENCE [LARGE SCALE GENOMIC DNA]</scope>
    <source>
        <strain evidence="8 9">AU17610</strain>
    </source>
</reference>
<dbReference type="GO" id="GO:0045454">
    <property type="term" value="P:cell redox homeostasis"/>
    <property type="evidence" value="ECO:0007669"/>
    <property type="project" value="TreeGrafter"/>
</dbReference>
<evidence type="ECO:0000313" key="9">
    <source>
        <dbReference type="Proteomes" id="UP000217005"/>
    </source>
</evidence>
<comment type="similarity">
    <text evidence="6">Belongs to the AhpD family.</text>
</comment>
<dbReference type="Pfam" id="PF02627">
    <property type="entry name" value="CMD"/>
    <property type="match status" value="1"/>
</dbReference>
<evidence type="ECO:0000313" key="8">
    <source>
        <dbReference type="EMBL" id="OZI39195.1"/>
    </source>
</evidence>
<sequence>MEFLSTIKEQLPDWAKDIRLNLDSVIARSTLSQEDALGAALAAAYASSSPFLVDAFKGALSEGDANAALTAAALMGMNNTWYPYVEMTGDAQLKSLPAQLRMNAYATHGGVEKKRFELFALVASIIGKCHFCVQSHYENLKKDGLSTEQLRDAGRIAAVVNAAALALKAQGK</sequence>
<keyword evidence="4 6" id="KW-1015">Disulfide bond</keyword>
<gene>
    <name evidence="6" type="primary">ahpD</name>
    <name evidence="8" type="ORF">CEG14_06615</name>
</gene>
<dbReference type="RefSeq" id="WP_094825568.1">
    <property type="nucleotide sequence ID" value="NZ_NEVL01000002.1"/>
</dbReference>
<dbReference type="GO" id="GO:0015036">
    <property type="term" value="F:disulfide oxidoreductase activity"/>
    <property type="evidence" value="ECO:0007669"/>
    <property type="project" value="TreeGrafter"/>
</dbReference>
<accession>A0A261SPX0</accession>
<dbReference type="OrthoDB" id="9801997at2"/>
<comment type="catalytic activity">
    <reaction evidence="6">
        <text>N(6)-[(R)-dihydrolipoyl]-L-lysyl-[lipoyl-carrier protein] + a hydroperoxide = N(6)-[(R)-lipoyl]-L-lysyl-[lipoyl-carrier protein] + an alcohol + H2O</text>
        <dbReference type="Rhea" id="RHEA:62636"/>
        <dbReference type="Rhea" id="RHEA-COMP:10502"/>
        <dbReference type="Rhea" id="RHEA-COMP:16355"/>
        <dbReference type="ChEBI" id="CHEBI:15377"/>
        <dbReference type="ChEBI" id="CHEBI:30879"/>
        <dbReference type="ChEBI" id="CHEBI:35924"/>
        <dbReference type="ChEBI" id="CHEBI:83099"/>
        <dbReference type="ChEBI" id="CHEBI:83100"/>
        <dbReference type="EC" id="1.11.1.28"/>
    </reaction>
</comment>
<feature type="disulfide bond" evidence="6">
    <location>
        <begin position="129"/>
        <end position="132"/>
    </location>
</feature>
<dbReference type="InterPro" id="IPR003779">
    <property type="entry name" value="CMD-like"/>
</dbReference>
<evidence type="ECO:0000256" key="6">
    <source>
        <dbReference type="HAMAP-Rule" id="MF_01676"/>
    </source>
</evidence>
<dbReference type="InterPro" id="IPR004674">
    <property type="entry name" value="AhpD"/>
</dbReference>
<dbReference type="EMBL" id="NEVL01000002">
    <property type="protein sequence ID" value="OZI39195.1"/>
    <property type="molecule type" value="Genomic_DNA"/>
</dbReference>
<keyword evidence="3 6" id="KW-0560">Oxidoreductase</keyword>